<name>A0ACA9S4D6_9GLOM</name>
<feature type="non-terminal residue" evidence="1">
    <location>
        <position position="1"/>
    </location>
</feature>
<dbReference type="EMBL" id="CAJVQC010089551">
    <property type="protein sequence ID" value="CAG8824831.1"/>
    <property type="molecule type" value="Genomic_DNA"/>
</dbReference>
<evidence type="ECO:0000313" key="1">
    <source>
        <dbReference type="EMBL" id="CAG8824831.1"/>
    </source>
</evidence>
<sequence>QLEVTQYYLKQKYEKELIINMLGHVQHDDYNEYCLKFAFEN</sequence>
<evidence type="ECO:0000313" key="2">
    <source>
        <dbReference type="Proteomes" id="UP000789920"/>
    </source>
</evidence>
<feature type="non-terminal residue" evidence="1">
    <location>
        <position position="41"/>
    </location>
</feature>
<accession>A0ACA9S4D6</accession>
<organism evidence="1 2">
    <name type="scientific">Racocetra persica</name>
    <dbReference type="NCBI Taxonomy" id="160502"/>
    <lineage>
        <taxon>Eukaryota</taxon>
        <taxon>Fungi</taxon>
        <taxon>Fungi incertae sedis</taxon>
        <taxon>Mucoromycota</taxon>
        <taxon>Glomeromycotina</taxon>
        <taxon>Glomeromycetes</taxon>
        <taxon>Diversisporales</taxon>
        <taxon>Gigasporaceae</taxon>
        <taxon>Racocetra</taxon>
    </lineage>
</organism>
<proteinExistence type="predicted"/>
<reference evidence="1" key="1">
    <citation type="submission" date="2021-06" db="EMBL/GenBank/DDBJ databases">
        <authorList>
            <person name="Kallberg Y."/>
            <person name="Tangrot J."/>
            <person name="Rosling A."/>
        </authorList>
    </citation>
    <scope>NUCLEOTIDE SEQUENCE</scope>
    <source>
        <strain evidence="1">MA461A</strain>
    </source>
</reference>
<comment type="caution">
    <text evidence="1">The sequence shown here is derived from an EMBL/GenBank/DDBJ whole genome shotgun (WGS) entry which is preliminary data.</text>
</comment>
<gene>
    <name evidence="1" type="ORF">RPERSI_LOCUS26340</name>
</gene>
<dbReference type="Proteomes" id="UP000789920">
    <property type="component" value="Unassembled WGS sequence"/>
</dbReference>
<keyword evidence="2" id="KW-1185">Reference proteome</keyword>
<protein>
    <submittedName>
        <fullName evidence="1">24046_t:CDS:1</fullName>
    </submittedName>
</protein>